<reference evidence="11 12" key="1">
    <citation type="submission" date="2023-06" db="EMBL/GenBank/DDBJ databases">
        <title>Novel species in genus Planococcus.</title>
        <authorList>
            <person name="Ning S."/>
        </authorList>
    </citation>
    <scope>NUCLEOTIDE SEQUENCE [LARGE SCALE GENOMIC DNA]</scope>
    <source>
        <strain evidence="11 12">N064</strain>
    </source>
</reference>
<keyword evidence="12" id="KW-1185">Reference proteome</keyword>
<sequence length="231" mass="25600">MSIYPKAFIYDLDGIITDTAEFHFLAWQKIAQKLDISIDRQFNEQLKGIGRMDSLELILKLDPSLSELSNEEKENLANRKNELYLELVETIDSSNILPGIEELLAANKEQGFKIALGSASKNAQYVLDRLGLTHYFDYIVDASKVSKGKPDPETFTAAADALGIEYPACIGIEDSAAGVAAINAAHMFSVGVGDAEQLSDADYLVEATSQLDFEEIIERYRHQMALKESDQ</sequence>
<evidence type="ECO:0000256" key="3">
    <source>
        <dbReference type="ARBA" id="ARBA00022553"/>
    </source>
</evidence>
<evidence type="ECO:0000256" key="10">
    <source>
        <dbReference type="ARBA" id="ARBA00044991"/>
    </source>
</evidence>
<proteinExistence type="inferred from homology"/>
<evidence type="ECO:0000256" key="8">
    <source>
        <dbReference type="ARBA" id="ARBA00044926"/>
    </source>
</evidence>
<dbReference type="Gene3D" id="3.40.50.1000">
    <property type="entry name" value="HAD superfamily/HAD-like"/>
    <property type="match status" value="1"/>
</dbReference>
<evidence type="ECO:0000256" key="6">
    <source>
        <dbReference type="ARBA" id="ARBA00023235"/>
    </source>
</evidence>
<comment type="catalytic activity">
    <reaction evidence="8">
        <text>beta-D-glucose 1-phosphate = beta-D-glucose 6-phosphate</text>
        <dbReference type="Rhea" id="RHEA:20113"/>
        <dbReference type="ChEBI" id="CHEBI:57684"/>
        <dbReference type="ChEBI" id="CHEBI:58247"/>
        <dbReference type="EC" id="5.4.2.6"/>
    </reaction>
</comment>
<dbReference type="InterPro" id="IPR023214">
    <property type="entry name" value="HAD_sf"/>
</dbReference>
<dbReference type="SFLD" id="SFLDG01135">
    <property type="entry name" value="C1.5.6:_HAD__Beta-PGM__Phospha"/>
    <property type="match status" value="1"/>
</dbReference>
<dbReference type="GO" id="GO:0008801">
    <property type="term" value="F:beta-phosphoglucomutase activity"/>
    <property type="evidence" value="ECO:0007669"/>
    <property type="project" value="UniProtKB-EC"/>
</dbReference>
<dbReference type="InterPro" id="IPR010976">
    <property type="entry name" value="B-phosphoglucomutase_hydrolase"/>
</dbReference>
<dbReference type="SFLD" id="SFLDS00003">
    <property type="entry name" value="Haloacid_Dehalogenase"/>
    <property type="match status" value="1"/>
</dbReference>
<dbReference type="Pfam" id="PF00702">
    <property type="entry name" value="Hydrolase"/>
    <property type="match status" value="1"/>
</dbReference>
<keyword evidence="7" id="KW-0119">Carbohydrate metabolism</keyword>
<dbReference type="NCBIfam" id="TIGR02009">
    <property type="entry name" value="PGMB-YQAB-SF"/>
    <property type="match status" value="1"/>
</dbReference>
<evidence type="ECO:0000256" key="5">
    <source>
        <dbReference type="ARBA" id="ARBA00022842"/>
    </source>
</evidence>
<evidence type="ECO:0000256" key="1">
    <source>
        <dbReference type="ARBA" id="ARBA00001946"/>
    </source>
</evidence>
<dbReference type="InterPro" id="IPR010972">
    <property type="entry name" value="Beta-PGM"/>
</dbReference>
<comment type="cofactor">
    <cofactor evidence="1">
        <name>Mg(2+)</name>
        <dbReference type="ChEBI" id="CHEBI:18420"/>
    </cofactor>
</comment>
<keyword evidence="5" id="KW-0460">Magnesium</keyword>
<dbReference type="InterPro" id="IPR006439">
    <property type="entry name" value="HAD-SF_hydro_IA"/>
</dbReference>
<accession>A0ABT8MRI6</accession>
<dbReference type="Gene3D" id="1.10.150.240">
    <property type="entry name" value="Putative phosphatase, domain 2"/>
    <property type="match status" value="1"/>
</dbReference>
<dbReference type="PANTHER" id="PTHR46193:SF18">
    <property type="entry name" value="HEXITOL PHOSPHATASE B"/>
    <property type="match status" value="1"/>
</dbReference>
<comment type="caution">
    <text evidence="11">The sequence shown here is derived from an EMBL/GenBank/DDBJ whole genome shotgun (WGS) entry which is preliminary data.</text>
</comment>
<dbReference type="EC" id="5.4.2.6" evidence="9"/>
<dbReference type="SUPFAM" id="SSF56784">
    <property type="entry name" value="HAD-like"/>
    <property type="match status" value="1"/>
</dbReference>
<evidence type="ECO:0000256" key="7">
    <source>
        <dbReference type="ARBA" id="ARBA00023277"/>
    </source>
</evidence>
<gene>
    <name evidence="11" type="primary">pgmB</name>
    <name evidence="11" type="ORF">QWY15_09480</name>
</gene>
<dbReference type="NCBIfam" id="TIGR01509">
    <property type="entry name" value="HAD-SF-IA-v3"/>
    <property type="match status" value="1"/>
</dbReference>
<dbReference type="InterPro" id="IPR051600">
    <property type="entry name" value="Beta-PGM-like"/>
</dbReference>
<comment type="similarity">
    <text evidence="2">Belongs to the HAD-like hydrolase superfamily. CbbY/CbbZ/Gph/YieH family.</text>
</comment>
<dbReference type="SFLD" id="SFLDG01129">
    <property type="entry name" value="C1.5:_HAD__Beta-PGM__Phosphata"/>
    <property type="match status" value="1"/>
</dbReference>
<protein>
    <recommendedName>
        <fullName evidence="10">Beta-phosphoglucomutase</fullName>
        <ecNumber evidence="9">5.4.2.6</ecNumber>
    </recommendedName>
</protein>
<keyword evidence="6 11" id="KW-0413">Isomerase</keyword>
<dbReference type="SFLD" id="SFLDF00046">
    <property type="entry name" value="beta-phosphoglucomutase"/>
    <property type="match status" value="1"/>
</dbReference>
<organism evidence="11 12">
    <name type="scientific">Planococcus liqunii</name>
    <dbReference type="NCBI Taxonomy" id="3058394"/>
    <lineage>
        <taxon>Bacteria</taxon>
        <taxon>Bacillati</taxon>
        <taxon>Bacillota</taxon>
        <taxon>Bacilli</taxon>
        <taxon>Bacillales</taxon>
        <taxon>Caryophanaceae</taxon>
        <taxon>Planococcus</taxon>
    </lineage>
</organism>
<dbReference type="Proteomes" id="UP001172054">
    <property type="component" value="Unassembled WGS sequence"/>
</dbReference>
<evidence type="ECO:0000256" key="4">
    <source>
        <dbReference type="ARBA" id="ARBA00022723"/>
    </source>
</evidence>
<dbReference type="PANTHER" id="PTHR46193">
    <property type="entry name" value="6-PHOSPHOGLUCONATE PHOSPHATASE"/>
    <property type="match status" value="1"/>
</dbReference>
<dbReference type="NCBIfam" id="TIGR01990">
    <property type="entry name" value="bPGM"/>
    <property type="match status" value="1"/>
</dbReference>
<dbReference type="CDD" id="cd02598">
    <property type="entry name" value="HAD_BPGM"/>
    <property type="match status" value="1"/>
</dbReference>
<keyword evidence="3" id="KW-0597">Phosphoprotein</keyword>
<evidence type="ECO:0000313" key="12">
    <source>
        <dbReference type="Proteomes" id="UP001172054"/>
    </source>
</evidence>
<keyword evidence="4" id="KW-0479">Metal-binding</keyword>
<evidence type="ECO:0000256" key="9">
    <source>
        <dbReference type="ARBA" id="ARBA00044968"/>
    </source>
</evidence>
<dbReference type="InterPro" id="IPR036412">
    <property type="entry name" value="HAD-like_sf"/>
</dbReference>
<evidence type="ECO:0000313" key="11">
    <source>
        <dbReference type="EMBL" id="MDN7227524.1"/>
    </source>
</evidence>
<dbReference type="EMBL" id="JAUJWW010000003">
    <property type="protein sequence ID" value="MDN7227524.1"/>
    <property type="molecule type" value="Genomic_DNA"/>
</dbReference>
<dbReference type="InterPro" id="IPR023198">
    <property type="entry name" value="PGP-like_dom2"/>
</dbReference>
<name>A0ABT8MRI6_9BACL</name>
<evidence type="ECO:0000256" key="2">
    <source>
        <dbReference type="ARBA" id="ARBA00006171"/>
    </source>
</evidence>